<evidence type="ECO:0000313" key="2">
    <source>
        <dbReference type="EMBL" id="KAG7345266.1"/>
    </source>
</evidence>
<accession>A0A9K3PFS4</accession>
<name>A0A9K3PFS4_9STRA</name>
<dbReference type="Proteomes" id="UP000693970">
    <property type="component" value="Unassembled WGS sequence"/>
</dbReference>
<comment type="caution">
    <text evidence="2">The sequence shown here is derived from an EMBL/GenBank/DDBJ whole genome shotgun (WGS) entry which is preliminary data.</text>
</comment>
<reference evidence="2" key="2">
    <citation type="submission" date="2021-04" db="EMBL/GenBank/DDBJ databases">
        <authorList>
            <person name="Podell S."/>
        </authorList>
    </citation>
    <scope>NUCLEOTIDE SEQUENCE</scope>
    <source>
        <strain evidence="2">Hildebrandi</strain>
    </source>
</reference>
<keyword evidence="3" id="KW-1185">Reference proteome</keyword>
<dbReference type="EMBL" id="JAGRRH010000022">
    <property type="protein sequence ID" value="KAG7345266.1"/>
    <property type="molecule type" value="Genomic_DNA"/>
</dbReference>
<protein>
    <submittedName>
        <fullName evidence="2">Uncharacterized protein</fullName>
    </submittedName>
</protein>
<dbReference type="OrthoDB" id="45693at2759"/>
<sequence>MSRHKPNTNLLDRGANVDITASHLCIIETTGDIVNMDGIGNHQATNISVVSAGEGTMTYKGPVMAISHQYVHTTLSKTIIKPDQLCKGRIDYEKAKPKIGWAPIDIIQHTFDVTTQFAKIPMSNLLSKTFQSPNPVVNVQRRNEHVATDTIFSDVSAIGSGCKCAQLFIGTKSQVVDAYGMKFSDKKLVNIPEDNICSQGAIDKSFSDNPSSETSNKVKDNICSLFIHEWKSEQHHQNQNPVERNIQDVKTDHKPHHGPYRYS</sequence>
<evidence type="ECO:0000256" key="1">
    <source>
        <dbReference type="SAM" id="MobiDB-lite"/>
    </source>
</evidence>
<gene>
    <name evidence="2" type="ORF">IV203_032797</name>
</gene>
<feature type="compositionally biased region" description="Basic residues" evidence="1">
    <location>
        <begin position="253"/>
        <end position="263"/>
    </location>
</feature>
<reference evidence="2" key="1">
    <citation type="journal article" date="2021" name="Sci. Rep.">
        <title>Diploid genomic architecture of Nitzschia inconspicua, an elite biomass production diatom.</title>
        <authorList>
            <person name="Oliver A."/>
            <person name="Podell S."/>
            <person name="Pinowska A."/>
            <person name="Traller J.C."/>
            <person name="Smith S.R."/>
            <person name="McClure R."/>
            <person name="Beliaev A."/>
            <person name="Bohutskyi P."/>
            <person name="Hill E.A."/>
            <person name="Rabines A."/>
            <person name="Zheng H."/>
            <person name="Allen L.Z."/>
            <person name="Kuo A."/>
            <person name="Grigoriev I.V."/>
            <person name="Allen A.E."/>
            <person name="Hazlebeck D."/>
            <person name="Allen E.E."/>
        </authorList>
    </citation>
    <scope>NUCLEOTIDE SEQUENCE</scope>
    <source>
        <strain evidence="2">Hildebrandi</strain>
    </source>
</reference>
<proteinExistence type="predicted"/>
<evidence type="ECO:0000313" key="3">
    <source>
        <dbReference type="Proteomes" id="UP000693970"/>
    </source>
</evidence>
<feature type="region of interest" description="Disordered" evidence="1">
    <location>
        <begin position="234"/>
        <end position="263"/>
    </location>
</feature>
<dbReference type="AlphaFoldDB" id="A0A9K3PFS4"/>
<organism evidence="2 3">
    <name type="scientific">Nitzschia inconspicua</name>
    <dbReference type="NCBI Taxonomy" id="303405"/>
    <lineage>
        <taxon>Eukaryota</taxon>
        <taxon>Sar</taxon>
        <taxon>Stramenopiles</taxon>
        <taxon>Ochrophyta</taxon>
        <taxon>Bacillariophyta</taxon>
        <taxon>Bacillariophyceae</taxon>
        <taxon>Bacillariophycidae</taxon>
        <taxon>Bacillariales</taxon>
        <taxon>Bacillariaceae</taxon>
        <taxon>Nitzschia</taxon>
    </lineage>
</organism>